<evidence type="ECO:0000313" key="5">
    <source>
        <dbReference type="Proteomes" id="UP001153555"/>
    </source>
</evidence>
<feature type="region of interest" description="Disordered" evidence="2">
    <location>
        <begin position="105"/>
        <end position="134"/>
    </location>
</feature>
<evidence type="ECO:0000313" key="4">
    <source>
        <dbReference type="EMBL" id="CAA0814929.1"/>
    </source>
</evidence>
<dbReference type="PANTHER" id="PTHR14167:SF30">
    <property type="entry name" value="SH3 DOMAIN-CONTAINING PROTEIN 1"/>
    <property type="match status" value="1"/>
</dbReference>
<comment type="caution">
    <text evidence="4">The sequence shown here is derived from an EMBL/GenBank/DDBJ whole genome shotgun (WGS) entry which is preliminary data.</text>
</comment>
<dbReference type="SMART" id="SM00326">
    <property type="entry name" value="SH3"/>
    <property type="match status" value="1"/>
</dbReference>
<dbReference type="PANTHER" id="PTHR14167">
    <property type="entry name" value="SH3 DOMAIN-CONTAINING"/>
    <property type="match status" value="1"/>
</dbReference>
<dbReference type="Gene3D" id="2.30.30.40">
    <property type="entry name" value="SH3 Domains"/>
    <property type="match status" value="1"/>
</dbReference>
<evidence type="ECO:0000256" key="2">
    <source>
        <dbReference type="SAM" id="MobiDB-lite"/>
    </source>
</evidence>
<dbReference type="AlphaFoldDB" id="A0A9N7MNL9"/>
<gene>
    <name evidence="4" type="ORF">SHERM_15084</name>
</gene>
<keyword evidence="1" id="KW-0728">SH3 domain</keyword>
<dbReference type="InterPro" id="IPR036028">
    <property type="entry name" value="SH3-like_dom_sf"/>
</dbReference>
<sequence length="247" mass="27289">MRQEFELQAAEVIRRRSKSRDTSAESALKLKSAEKKLTELKSSMLTLGKEAIDAMLSVEAQQQEITFQKILTMVDAERSYHQNVIAILEKLHSEMILEEQMEDPILQPETPPRGESIPSHSHESVSNRSNVEDGENKSDSYFIAKVIHPFDAQADGELSLEVDDYVVVRQVSTNGWSEGECKGKAGDSGLQDIVEEVVGEVGGGRGVRVEVVDSVEVGLELVQADGFLAILTADEFGGGGWERKGWW</sequence>
<proteinExistence type="predicted"/>
<protein>
    <submittedName>
        <fullName evidence="4">SH3 domain-containing protein</fullName>
    </submittedName>
</protein>
<keyword evidence="5" id="KW-1185">Reference proteome</keyword>
<dbReference type="SUPFAM" id="SSF103657">
    <property type="entry name" value="BAR/IMD domain-like"/>
    <property type="match status" value="1"/>
</dbReference>
<name>A0A9N7MNL9_STRHE</name>
<feature type="domain" description="SH3" evidence="3">
    <location>
        <begin position="142"/>
        <end position="198"/>
    </location>
</feature>
<reference evidence="4" key="1">
    <citation type="submission" date="2019-12" db="EMBL/GenBank/DDBJ databases">
        <authorList>
            <person name="Scholes J."/>
        </authorList>
    </citation>
    <scope>NUCLEOTIDE SEQUENCE</scope>
</reference>
<organism evidence="4 5">
    <name type="scientific">Striga hermonthica</name>
    <name type="common">Purple witchweed</name>
    <name type="synonym">Buchnera hermonthica</name>
    <dbReference type="NCBI Taxonomy" id="68872"/>
    <lineage>
        <taxon>Eukaryota</taxon>
        <taxon>Viridiplantae</taxon>
        <taxon>Streptophyta</taxon>
        <taxon>Embryophyta</taxon>
        <taxon>Tracheophyta</taxon>
        <taxon>Spermatophyta</taxon>
        <taxon>Magnoliopsida</taxon>
        <taxon>eudicotyledons</taxon>
        <taxon>Gunneridae</taxon>
        <taxon>Pentapetalae</taxon>
        <taxon>asterids</taxon>
        <taxon>lamiids</taxon>
        <taxon>Lamiales</taxon>
        <taxon>Orobanchaceae</taxon>
        <taxon>Buchnereae</taxon>
        <taxon>Striga</taxon>
    </lineage>
</organism>
<feature type="compositionally biased region" description="Basic and acidic residues" evidence="2">
    <location>
        <begin position="120"/>
        <end position="134"/>
    </location>
</feature>
<dbReference type="EMBL" id="CACSLK010012233">
    <property type="protein sequence ID" value="CAA0814929.1"/>
    <property type="molecule type" value="Genomic_DNA"/>
</dbReference>
<dbReference type="InterPro" id="IPR001452">
    <property type="entry name" value="SH3_domain"/>
</dbReference>
<dbReference type="Pfam" id="PF14604">
    <property type="entry name" value="SH3_9"/>
    <property type="match status" value="1"/>
</dbReference>
<dbReference type="SUPFAM" id="SSF50044">
    <property type="entry name" value="SH3-domain"/>
    <property type="match status" value="1"/>
</dbReference>
<accession>A0A9N7MNL9</accession>
<dbReference type="InterPro" id="IPR027267">
    <property type="entry name" value="AH/BAR_dom_sf"/>
</dbReference>
<evidence type="ECO:0000259" key="3">
    <source>
        <dbReference type="SMART" id="SM00326"/>
    </source>
</evidence>
<dbReference type="InterPro" id="IPR050384">
    <property type="entry name" value="Endophilin_SH3RF"/>
</dbReference>
<dbReference type="Proteomes" id="UP001153555">
    <property type="component" value="Unassembled WGS sequence"/>
</dbReference>
<dbReference type="OrthoDB" id="6019202at2759"/>
<evidence type="ECO:0000256" key="1">
    <source>
        <dbReference type="ARBA" id="ARBA00022443"/>
    </source>
</evidence>